<evidence type="ECO:0000256" key="4">
    <source>
        <dbReference type="ARBA" id="ARBA00022777"/>
    </source>
</evidence>
<proteinExistence type="predicted"/>
<evidence type="ECO:0000259" key="7">
    <source>
        <dbReference type="PROSITE" id="PS50011"/>
    </source>
</evidence>
<keyword evidence="3 6" id="KW-0547">Nucleotide-binding</keyword>
<accession>A0AAP0CAB8</accession>
<keyword evidence="1" id="KW-0723">Serine/threonine-protein kinase</keyword>
<keyword evidence="9" id="KW-1185">Reference proteome</keyword>
<protein>
    <recommendedName>
        <fullName evidence="7">Protein kinase domain-containing protein</fullName>
    </recommendedName>
</protein>
<keyword evidence="5 6" id="KW-0067">ATP-binding</keyword>
<dbReference type="PANTHER" id="PTHR27003">
    <property type="entry name" value="OS07G0166700 PROTEIN"/>
    <property type="match status" value="1"/>
</dbReference>
<dbReference type="Gene3D" id="3.30.200.20">
    <property type="entry name" value="Phosphorylase Kinase, domain 1"/>
    <property type="match status" value="1"/>
</dbReference>
<dbReference type="InterPro" id="IPR017441">
    <property type="entry name" value="Protein_kinase_ATP_BS"/>
</dbReference>
<dbReference type="Proteomes" id="UP001408789">
    <property type="component" value="Unassembled WGS sequence"/>
</dbReference>
<dbReference type="InterPro" id="IPR000719">
    <property type="entry name" value="Prot_kinase_dom"/>
</dbReference>
<dbReference type="AlphaFoldDB" id="A0AAP0CAB8"/>
<evidence type="ECO:0000313" key="8">
    <source>
        <dbReference type="EMBL" id="KAK9050270.1"/>
    </source>
</evidence>
<comment type="caution">
    <text evidence="8">The sequence shown here is derived from an EMBL/GenBank/DDBJ whole genome shotgun (WGS) entry which is preliminary data.</text>
</comment>
<keyword evidence="4" id="KW-0418">Kinase</keyword>
<sequence>MDAFLRTFLQQFQHLQIQLEEIASATNNFNDEINRIGVGGFGKVYKGEVSHSKGRSMVAIKRLDPTHGQGIPEFLKEITMLSNYRHENLISLLGFCCEGSEMILVYELAFHGSLDRHISSRHLTWTRRLKMCLDAAKGLSYLHDPNGTHQRLIHCDIKSANILLDDQWNAKLSDFGLSIMGPANEQQSVIVTSAAGTPGYCDPQYAMTHTLTKESDVYSFGVVLIEVLCGKLCYTYNSGRVEKKFVPAWIESYKQRKLNDIIFKNPTIQPLDQTALKLFADIAYRCLKESREDRPNMGEVVIELEGALEILELLESQEFNEWKAQLFYYEEISKTAEPPLIYRSEVGFMKLLYEGVLLNGGKTWFSINQKGEHCEMISFAECLDSSAPSKFGRWSSAYDSRFVVGSYYIDSYNESEWSSKTRVKTQFLSPGITYTVNLVFKFIFPSEVRCHDLLSLKYKLQGEANTSISFIACERDDGWWMCELCQLTSDHRIVDLEILFEGLGYILAEGIEFRPSDKVEHKDDERQPIIDSDANWEEKLPSDYEDIMKWSTISVQWTTKKEAYSIICKGLLINDGQTWLSLDQNGKKSHMLSTRAVRISSMYDDEESGYILSLPESRFGEVVHWASWTLNIYTEIQSQLLSSETTYASYLVYKIQKHQSIFEAPLEVKIDLFSDNRWYVYLASPQTPVIRPKVDQNTHNPVNRPRIKGIPQRRNDGWMEVQIWEFQTAVTTEMIPMHIKLRASGGKDLSGLIIEGFEFRPI</sequence>
<dbReference type="Pfam" id="PF07714">
    <property type="entry name" value="PK_Tyr_Ser-Thr"/>
    <property type="match status" value="1"/>
</dbReference>
<dbReference type="GO" id="GO:0004674">
    <property type="term" value="F:protein serine/threonine kinase activity"/>
    <property type="evidence" value="ECO:0007669"/>
    <property type="project" value="UniProtKB-KW"/>
</dbReference>
<dbReference type="GO" id="GO:0005524">
    <property type="term" value="F:ATP binding"/>
    <property type="evidence" value="ECO:0007669"/>
    <property type="project" value="UniProtKB-UniRule"/>
</dbReference>
<evidence type="ECO:0000256" key="5">
    <source>
        <dbReference type="ARBA" id="ARBA00022840"/>
    </source>
</evidence>
<dbReference type="GO" id="GO:0004714">
    <property type="term" value="F:transmembrane receptor protein tyrosine kinase activity"/>
    <property type="evidence" value="ECO:0007669"/>
    <property type="project" value="InterPro"/>
</dbReference>
<reference evidence="8 9" key="1">
    <citation type="submission" date="2024-04" db="EMBL/GenBank/DDBJ databases">
        <title>The reference genome of an endangered Asteraceae, Deinandra increscens subsp. villosa, native to the Central Coast of California.</title>
        <authorList>
            <person name="Guilliams M."/>
            <person name="Hasenstab-Lehman K."/>
            <person name="Meyer R."/>
            <person name="Mcevoy S."/>
        </authorList>
    </citation>
    <scope>NUCLEOTIDE SEQUENCE [LARGE SCALE GENOMIC DNA]</scope>
    <source>
        <tissue evidence="8">Leaf</tissue>
    </source>
</reference>
<dbReference type="PROSITE" id="PS50011">
    <property type="entry name" value="PROTEIN_KINASE_DOM"/>
    <property type="match status" value="1"/>
</dbReference>
<dbReference type="GO" id="GO:0005886">
    <property type="term" value="C:plasma membrane"/>
    <property type="evidence" value="ECO:0007669"/>
    <property type="project" value="TreeGrafter"/>
</dbReference>
<dbReference type="InterPro" id="IPR008271">
    <property type="entry name" value="Ser/Thr_kinase_AS"/>
</dbReference>
<gene>
    <name evidence="8" type="ORF">SSX86_030760</name>
</gene>
<dbReference type="PROSITE" id="PS00108">
    <property type="entry name" value="PROTEIN_KINASE_ST"/>
    <property type="match status" value="1"/>
</dbReference>
<dbReference type="EMBL" id="JBCNJP010002596">
    <property type="protein sequence ID" value="KAK9050270.1"/>
    <property type="molecule type" value="Genomic_DNA"/>
</dbReference>
<dbReference type="SMART" id="SM00220">
    <property type="entry name" value="S_TKc"/>
    <property type="match status" value="1"/>
</dbReference>
<evidence type="ECO:0000313" key="9">
    <source>
        <dbReference type="Proteomes" id="UP001408789"/>
    </source>
</evidence>
<dbReference type="Pfam" id="PF14299">
    <property type="entry name" value="PP2"/>
    <property type="match status" value="1"/>
</dbReference>
<dbReference type="PANTHER" id="PTHR27003:SF338">
    <property type="entry name" value="TYROSINE-PROTEIN KINASE, NON-RECEPTOR JAK_TYK2-RELATED"/>
    <property type="match status" value="1"/>
</dbReference>
<dbReference type="InterPro" id="IPR025886">
    <property type="entry name" value="PP2-like"/>
</dbReference>
<dbReference type="InterPro" id="IPR001245">
    <property type="entry name" value="Ser-Thr/Tyr_kinase_cat_dom"/>
</dbReference>
<keyword evidence="2" id="KW-0808">Transferase</keyword>
<feature type="binding site" evidence="6">
    <location>
        <position position="61"/>
    </location>
    <ligand>
        <name>ATP</name>
        <dbReference type="ChEBI" id="CHEBI:30616"/>
    </ligand>
</feature>
<evidence type="ECO:0000256" key="6">
    <source>
        <dbReference type="PROSITE-ProRule" id="PRU10141"/>
    </source>
</evidence>
<dbReference type="InterPro" id="IPR011009">
    <property type="entry name" value="Kinase-like_dom_sf"/>
</dbReference>
<feature type="domain" description="Protein kinase" evidence="7">
    <location>
        <begin position="30"/>
        <end position="311"/>
    </location>
</feature>
<evidence type="ECO:0000256" key="2">
    <source>
        <dbReference type="ARBA" id="ARBA00022679"/>
    </source>
</evidence>
<dbReference type="GO" id="GO:0009506">
    <property type="term" value="C:plasmodesma"/>
    <property type="evidence" value="ECO:0007669"/>
    <property type="project" value="TreeGrafter"/>
</dbReference>
<name>A0AAP0CAB8_9ASTR</name>
<dbReference type="InterPro" id="IPR045272">
    <property type="entry name" value="ANXUR1/2-like"/>
</dbReference>
<dbReference type="FunFam" id="3.30.200.20:FF:000039">
    <property type="entry name" value="receptor-like protein kinase FERONIA"/>
    <property type="match status" value="1"/>
</dbReference>
<dbReference type="SUPFAM" id="SSF56112">
    <property type="entry name" value="Protein kinase-like (PK-like)"/>
    <property type="match status" value="1"/>
</dbReference>
<dbReference type="PROSITE" id="PS00107">
    <property type="entry name" value="PROTEIN_KINASE_ATP"/>
    <property type="match status" value="1"/>
</dbReference>
<organism evidence="8 9">
    <name type="scientific">Deinandra increscens subsp. villosa</name>
    <dbReference type="NCBI Taxonomy" id="3103831"/>
    <lineage>
        <taxon>Eukaryota</taxon>
        <taxon>Viridiplantae</taxon>
        <taxon>Streptophyta</taxon>
        <taxon>Embryophyta</taxon>
        <taxon>Tracheophyta</taxon>
        <taxon>Spermatophyta</taxon>
        <taxon>Magnoliopsida</taxon>
        <taxon>eudicotyledons</taxon>
        <taxon>Gunneridae</taxon>
        <taxon>Pentapetalae</taxon>
        <taxon>asterids</taxon>
        <taxon>campanulids</taxon>
        <taxon>Asterales</taxon>
        <taxon>Asteraceae</taxon>
        <taxon>Asteroideae</taxon>
        <taxon>Heliantheae alliance</taxon>
        <taxon>Madieae</taxon>
        <taxon>Madiinae</taxon>
        <taxon>Deinandra</taxon>
    </lineage>
</organism>
<evidence type="ECO:0000256" key="3">
    <source>
        <dbReference type="ARBA" id="ARBA00022741"/>
    </source>
</evidence>
<evidence type="ECO:0000256" key="1">
    <source>
        <dbReference type="ARBA" id="ARBA00022527"/>
    </source>
</evidence>
<dbReference type="Gene3D" id="1.10.510.10">
    <property type="entry name" value="Transferase(Phosphotransferase) domain 1"/>
    <property type="match status" value="1"/>
</dbReference>